<accession>A0A0E9S1K8</accession>
<proteinExistence type="predicted"/>
<evidence type="ECO:0000313" key="1">
    <source>
        <dbReference type="EMBL" id="JAH34393.1"/>
    </source>
</evidence>
<reference evidence="1" key="2">
    <citation type="journal article" date="2015" name="Fish Shellfish Immunol.">
        <title>Early steps in the European eel (Anguilla anguilla)-Vibrio vulnificus interaction in the gills: Role of the RtxA13 toxin.</title>
        <authorList>
            <person name="Callol A."/>
            <person name="Pajuelo D."/>
            <person name="Ebbesson L."/>
            <person name="Teles M."/>
            <person name="MacKenzie S."/>
            <person name="Amaro C."/>
        </authorList>
    </citation>
    <scope>NUCLEOTIDE SEQUENCE</scope>
</reference>
<protein>
    <submittedName>
        <fullName evidence="1">Uncharacterized protein</fullName>
    </submittedName>
</protein>
<dbReference type="AlphaFoldDB" id="A0A0E9S1K8"/>
<name>A0A0E9S1K8_ANGAN</name>
<sequence length="31" mass="3670">MFLNILNLSVYKNGSGRPINLKRLVEEWFSM</sequence>
<reference evidence="1" key="1">
    <citation type="submission" date="2014-11" db="EMBL/GenBank/DDBJ databases">
        <authorList>
            <person name="Amaro Gonzalez C."/>
        </authorList>
    </citation>
    <scope>NUCLEOTIDE SEQUENCE</scope>
</reference>
<organism evidence="1">
    <name type="scientific">Anguilla anguilla</name>
    <name type="common">European freshwater eel</name>
    <name type="synonym">Muraena anguilla</name>
    <dbReference type="NCBI Taxonomy" id="7936"/>
    <lineage>
        <taxon>Eukaryota</taxon>
        <taxon>Metazoa</taxon>
        <taxon>Chordata</taxon>
        <taxon>Craniata</taxon>
        <taxon>Vertebrata</taxon>
        <taxon>Euteleostomi</taxon>
        <taxon>Actinopterygii</taxon>
        <taxon>Neopterygii</taxon>
        <taxon>Teleostei</taxon>
        <taxon>Anguilliformes</taxon>
        <taxon>Anguillidae</taxon>
        <taxon>Anguilla</taxon>
    </lineage>
</organism>
<dbReference type="EMBL" id="GBXM01074184">
    <property type="protein sequence ID" value="JAH34393.1"/>
    <property type="molecule type" value="Transcribed_RNA"/>
</dbReference>